<dbReference type="Proteomes" id="UP000504618">
    <property type="component" value="Unplaced"/>
</dbReference>
<evidence type="ECO:0000313" key="2">
    <source>
        <dbReference type="Proteomes" id="UP000504618"/>
    </source>
</evidence>
<accession>A0A6J1RA39</accession>
<gene>
    <name evidence="3" type="primary">LOC112467259</name>
</gene>
<proteinExistence type="predicted"/>
<keyword evidence="2" id="KW-1185">Reference proteome</keyword>
<evidence type="ECO:0000313" key="3">
    <source>
        <dbReference type="RefSeq" id="XP_024891567.1"/>
    </source>
</evidence>
<evidence type="ECO:0000256" key="1">
    <source>
        <dbReference type="SAM" id="SignalP"/>
    </source>
</evidence>
<feature type="chain" id="PRO_5026850770" evidence="1">
    <location>
        <begin position="20"/>
        <end position="282"/>
    </location>
</feature>
<keyword evidence="1" id="KW-0732">Signal</keyword>
<dbReference type="GeneID" id="112467259"/>
<dbReference type="InterPro" id="IPR015816">
    <property type="entry name" value="Vitellinogen_b-sht_N"/>
</dbReference>
<organism evidence="2 3">
    <name type="scientific">Temnothorax curvispinosus</name>
    <dbReference type="NCBI Taxonomy" id="300111"/>
    <lineage>
        <taxon>Eukaryota</taxon>
        <taxon>Metazoa</taxon>
        <taxon>Ecdysozoa</taxon>
        <taxon>Arthropoda</taxon>
        <taxon>Hexapoda</taxon>
        <taxon>Insecta</taxon>
        <taxon>Pterygota</taxon>
        <taxon>Neoptera</taxon>
        <taxon>Endopterygota</taxon>
        <taxon>Hymenoptera</taxon>
        <taxon>Apocrita</taxon>
        <taxon>Aculeata</taxon>
        <taxon>Formicoidea</taxon>
        <taxon>Formicidae</taxon>
        <taxon>Myrmicinae</taxon>
        <taxon>Temnothorax</taxon>
    </lineage>
</organism>
<dbReference type="RefSeq" id="XP_024891567.1">
    <property type="nucleotide sequence ID" value="XM_025035799.1"/>
</dbReference>
<dbReference type="OrthoDB" id="7572579at2759"/>
<reference evidence="3" key="1">
    <citation type="submission" date="2025-08" db="UniProtKB">
        <authorList>
            <consortium name="RefSeq"/>
        </authorList>
    </citation>
    <scope>IDENTIFICATION</scope>
    <source>
        <tissue evidence="3">Whole body</tissue>
    </source>
</reference>
<dbReference type="GO" id="GO:0005319">
    <property type="term" value="F:lipid transporter activity"/>
    <property type="evidence" value="ECO:0007669"/>
    <property type="project" value="InterPro"/>
</dbReference>
<feature type="signal peptide" evidence="1">
    <location>
        <begin position="1"/>
        <end position="19"/>
    </location>
</feature>
<protein>
    <submittedName>
        <fullName evidence="3">Uncharacterized protein LOC112467259</fullName>
    </submittedName>
</protein>
<dbReference type="SUPFAM" id="SSF56968">
    <property type="entry name" value="Lipovitellin-phosvitin complex, beta-sheet shell regions"/>
    <property type="match status" value="1"/>
</dbReference>
<dbReference type="InterPro" id="IPR015819">
    <property type="entry name" value="Lipid_transp_b-sht_shell"/>
</dbReference>
<sequence>MNVILIPFFLAANVVVNDTSEWTFGPEYLYDLNITYIQNFHEHHKPEQVQLISTVKCRPKMPDNLFCYLTNFTESDNYNITREILARGTFEIKFNKHGVKGLIIDLPLSNTVIVNILRKIANQFNVIVDQGKIGMSQFMTRENSSMGNCATTYDITREKVETDTLEKENVDFRLVILPLADAKPGTTLSIEKSRTKCINSPRYIDFTMEILEMERFVSKIQINSNKFETFTEFDGKAKRLVGYKFEVSSLKELIQINLNSIKPAKNKLPTFLHGKLIDFNLK</sequence>
<name>A0A6J1RA39_9HYME</name>
<dbReference type="AlphaFoldDB" id="A0A6J1RA39"/>
<dbReference type="Gene3D" id="2.30.230.10">
    <property type="entry name" value="Lipovitellin, beta-sheet shell regions, chain A"/>
    <property type="match status" value="1"/>
</dbReference>